<reference evidence="2" key="2">
    <citation type="journal article" date="2020" name="Microorganisms">
        <title>Osmotic Adaptation and Compatible Solute Biosynthesis of Phototrophic Bacteria as Revealed from Genome Analyses.</title>
        <authorList>
            <person name="Imhoff J.F."/>
            <person name="Rahn T."/>
            <person name="Kunzel S."/>
            <person name="Keller A."/>
            <person name="Neulinger S.C."/>
        </authorList>
    </citation>
    <scope>NUCLEOTIDE SEQUENCE</scope>
    <source>
        <strain evidence="2">DSM 11080</strain>
    </source>
</reference>
<evidence type="ECO:0000259" key="1">
    <source>
        <dbReference type="PROSITE" id="PS51186"/>
    </source>
</evidence>
<evidence type="ECO:0000313" key="2">
    <source>
        <dbReference type="EMBL" id="MBK1707444.1"/>
    </source>
</evidence>
<feature type="domain" description="N-acetyltransferase" evidence="1">
    <location>
        <begin position="3"/>
        <end position="169"/>
    </location>
</feature>
<dbReference type="GO" id="GO:0005737">
    <property type="term" value="C:cytoplasm"/>
    <property type="evidence" value="ECO:0007669"/>
    <property type="project" value="TreeGrafter"/>
</dbReference>
<protein>
    <recommendedName>
        <fullName evidence="1">N-acetyltransferase domain-containing protein</fullName>
    </recommendedName>
</protein>
<dbReference type="PANTHER" id="PTHR43441">
    <property type="entry name" value="RIBOSOMAL-PROTEIN-SERINE ACETYLTRANSFERASE"/>
    <property type="match status" value="1"/>
</dbReference>
<name>A0AAJ0U8S6_9GAMM</name>
<dbReference type="InterPro" id="IPR016181">
    <property type="entry name" value="Acyl_CoA_acyltransferase"/>
</dbReference>
<gene>
    <name evidence="2" type="ORF">CKO40_23695</name>
</gene>
<dbReference type="Pfam" id="PF13302">
    <property type="entry name" value="Acetyltransf_3"/>
    <property type="match status" value="1"/>
</dbReference>
<comment type="caution">
    <text evidence="2">The sequence shown here is derived from an EMBL/GenBank/DDBJ whole genome shotgun (WGS) entry which is preliminary data.</text>
</comment>
<dbReference type="AlphaFoldDB" id="A0AAJ0U8S6"/>
<sequence>MDVTIQPFRESDAPKLYAAVRESIAEVQPWMPWCHDQYSEADAISWIELASRGRAEKTMFEFAIFSAEALIGACGINHINLNDRVANLGYWVRSSRTGRGAATEAVKQLISWGFDNTEFNRIEIVAAVENVPSQRVAEKVGAVREGILRMRTMTGNGPSDAVMYSVVRPDLEESK</sequence>
<dbReference type="RefSeq" id="WP_200348932.1">
    <property type="nucleotide sequence ID" value="NZ_NRSJ01000119.1"/>
</dbReference>
<organism evidence="2 3">
    <name type="scientific">Halochromatium glycolicum</name>
    <dbReference type="NCBI Taxonomy" id="85075"/>
    <lineage>
        <taxon>Bacteria</taxon>
        <taxon>Pseudomonadati</taxon>
        <taxon>Pseudomonadota</taxon>
        <taxon>Gammaproteobacteria</taxon>
        <taxon>Chromatiales</taxon>
        <taxon>Chromatiaceae</taxon>
        <taxon>Halochromatium</taxon>
    </lineage>
</organism>
<proteinExistence type="predicted"/>
<reference evidence="2" key="1">
    <citation type="submission" date="2017-08" db="EMBL/GenBank/DDBJ databases">
        <authorList>
            <person name="Imhoff J.F."/>
            <person name="Rahn T."/>
            <person name="Kuenzel S."/>
            <person name="Neulinger S.C."/>
        </authorList>
    </citation>
    <scope>NUCLEOTIDE SEQUENCE</scope>
    <source>
        <strain evidence="2">DSM 11080</strain>
    </source>
</reference>
<keyword evidence="3" id="KW-1185">Reference proteome</keyword>
<dbReference type="PANTHER" id="PTHR43441:SF10">
    <property type="entry name" value="ACETYLTRANSFERASE"/>
    <property type="match status" value="1"/>
</dbReference>
<dbReference type="InterPro" id="IPR051908">
    <property type="entry name" value="Ribosomal_N-acetyltransferase"/>
</dbReference>
<dbReference type="GO" id="GO:0008999">
    <property type="term" value="F:protein-N-terminal-alanine acetyltransferase activity"/>
    <property type="evidence" value="ECO:0007669"/>
    <property type="project" value="TreeGrafter"/>
</dbReference>
<dbReference type="Proteomes" id="UP001296776">
    <property type="component" value="Unassembled WGS sequence"/>
</dbReference>
<dbReference type="SUPFAM" id="SSF55729">
    <property type="entry name" value="Acyl-CoA N-acyltransferases (Nat)"/>
    <property type="match status" value="1"/>
</dbReference>
<dbReference type="Gene3D" id="3.40.630.30">
    <property type="match status" value="1"/>
</dbReference>
<dbReference type="InterPro" id="IPR000182">
    <property type="entry name" value="GNAT_dom"/>
</dbReference>
<dbReference type="GO" id="GO:1990189">
    <property type="term" value="F:protein N-terminal-serine acetyltransferase activity"/>
    <property type="evidence" value="ECO:0007669"/>
    <property type="project" value="TreeGrafter"/>
</dbReference>
<accession>A0AAJ0U8S6</accession>
<evidence type="ECO:0000313" key="3">
    <source>
        <dbReference type="Proteomes" id="UP001296776"/>
    </source>
</evidence>
<dbReference type="EMBL" id="NRSJ01000119">
    <property type="protein sequence ID" value="MBK1707444.1"/>
    <property type="molecule type" value="Genomic_DNA"/>
</dbReference>
<dbReference type="PROSITE" id="PS51186">
    <property type="entry name" value="GNAT"/>
    <property type="match status" value="1"/>
</dbReference>